<dbReference type="EMBL" id="JAXOVC010000014">
    <property type="protein sequence ID" value="KAK4494306.1"/>
    <property type="molecule type" value="Genomic_DNA"/>
</dbReference>
<evidence type="ECO:0000313" key="1">
    <source>
        <dbReference type="EMBL" id="KAK4494306.1"/>
    </source>
</evidence>
<evidence type="ECO:0000313" key="2">
    <source>
        <dbReference type="Proteomes" id="UP001305779"/>
    </source>
</evidence>
<name>A0ABR0DZE1_ZASCE</name>
<organism evidence="1 2">
    <name type="scientific">Zasmidium cellare</name>
    <name type="common">Wine cellar mold</name>
    <name type="synonym">Racodium cellare</name>
    <dbReference type="NCBI Taxonomy" id="395010"/>
    <lineage>
        <taxon>Eukaryota</taxon>
        <taxon>Fungi</taxon>
        <taxon>Dikarya</taxon>
        <taxon>Ascomycota</taxon>
        <taxon>Pezizomycotina</taxon>
        <taxon>Dothideomycetes</taxon>
        <taxon>Dothideomycetidae</taxon>
        <taxon>Mycosphaerellales</taxon>
        <taxon>Mycosphaerellaceae</taxon>
        <taxon>Zasmidium</taxon>
    </lineage>
</organism>
<protein>
    <submittedName>
        <fullName evidence="1">Uncharacterized protein</fullName>
    </submittedName>
</protein>
<reference evidence="1 2" key="1">
    <citation type="journal article" date="2023" name="G3 (Bethesda)">
        <title>A chromosome-level genome assembly of Zasmidium syzygii isolated from banana leaves.</title>
        <authorList>
            <person name="van Westerhoven A.C."/>
            <person name="Mehrabi R."/>
            <person name="Talebi R."/>
            <person name="Steentjes M.B.F."/>
            <person name="Corcolon B."/>
            <person name="Chong P.A."/>
            <person name="Kema G.H.J."/>
            <person name="Seidl M.F."/>
        </authorList>
    </citation>
    <scope>NUCLEOTIDE SEQUENCE [LARGE SCALE GENOMIC DNA]</scope>
    <source>
        <strain evidence="1 2">P124</strain>
    </source>
</reference>
<comment type="caution">
    <text evidence="1">The sequence shown here is derived from an EMBL/GenBank/DDBJ whole genome shotgun (WGS) entry which is preliminary data.</text>
</comment>
<proteinExistence type="predicted"/>
<gene>
    <name evidence="1" type="ORF">PRZ48_014604</name>
</gene>
<sequence length="207" mass="23462">MSQSDQCRTAKLRALLESLPQELHDRIYDLTFTAEPGIHYIDRFWGGEHHRLYISRPLFQWPDSANLLHVDRASRKQFAESYYGGNGAVFVATGLGKHPRSGVIGLCIDWLAMLPLQHRNLIKDVRAAVKGYSLENDRLQDAASPAHHEERGSHWEMIAAVQQIQITFGDKVAQVFTFGYEVENARHGSGVRQTGLGRQSSRARKKR</sequence>
<keyword evidence="2" id="KW-1185">Reference proteome</keyword>
<dbReference type="Proteomes" id="UP001305779">
    <property type="component" value="Unassembled WGS sequence"/>
</dbReference>
<accession>A0ABR0DZE1</accession>